<gene>
    <name evidence="1" type="ORF">CISIN_1g0192372mg</name>
</gene>
<proteinExistence type="predicted"/>
<organism evidence="1 2">
    <name type="scientific">Citrus sinensis</name>
    <name type="common">Sweet orange</name>
    <name type="synonym">Citrus aurantium var. sinensis</name>
    <dbReference type="NCBI Taxonomy" id="2711"/>
    <lineage>
        <taxon>Eukaryota</taxon>
        <taxon>Viridiplantae</taxon>
        <taxon>Streptophyta</taxon>
        <taxon>Embryophyta</taxon>
        <taxon>Tracheophyta</taxon>
        <taxon>Spermatophyta</taxon>
        <taxon>Magnoliopsida</taxon>
        <taxon>eudicotyledons</taxon>
        <taxon>Gunneridae</taxon>
        <taxon>Pentapetalae</taxon>
        <taxon>rosids</taxon>
        <taxon>malvids</taxon>
        <taxon>Sapindales</taxon>
        <taxon>Rutaceae</taxon>
        <taxon>Aurantioideae</taxon>
        <taxon>Citrus</taxon>
    </lineage>
</organism>
<dbReference type="Proteomes" id="UP000027120">
    <property type="component" value="Unassembled WGS sequence"/>
</dbReference>
<sequence>VLEIIKSHRAGRKSMRPLDWIAIAY</sequence>
<dbReference type="AlphaFoldDB" id="A0A067DFI6"/>
<dbReference type="EMBL" id="KK785583">
    <property type="protein sequence ID" value="KDO41704.1"/>
    <property type="molecule type" value="Genomic_DNA"/>
</dbReference>
<keyword evidence="2" id="KW-1185">Reference proteome</keyword>
<evidence type="ECO:0000313" key="1">
    <source>
        <dbReference type="EMBL" id="KDO41704.1"/>
    </source>
</evidence>
<name>A0A067DFI6_CITSI</name>
<accession>A0A067DFI6</accession>
<feature type="non-terminal residue" evidence="1">
    <location>
        <position position="1"/>
    </location>
</feature>
<protein>
    <submittedName>
        <fullName evidence="1">Uncharacterized protein</fullName>
    </submittedName>
</protein>
<evidence type="ECO:0000313" key="2">
    <source>
        <dbReference type="Proteomes" id="UP000027120"/>
    </source>
</evidence>
<reference evidence="1 2" key="1">
    <citation type="submission" date="2014-04" db="EMBL/GenBank/DDBJ databases">
        <authorList>
            <consortium name="International Citrus Genome Consortium"/>
            <person name="Gmitter F."/>
            <person name="Chen C."/>
            <person name="Farmerie W."/>
            <person name="Harkins T."/>
            <person name="Desany B."/>
            <person name="Mohiuddin M."/>
            <person name="Kodira C."/>
            <person name="Borodovsky M."/>
            <person name="Lomsadze A."/>
            <person name="Burns P."/>
            <person name="Jenkins J."/>
            <person name="Prochnik S."/>
            <person name="Shu S."/>
            <person name="Chapman J."/>
            <person name="Pitluck S."/>
            <person name="Schmutz J."/>
            <person name="Rokhsar D."/>
        </authorList>
    </citation>
    <scope>NUCLEOTIDE SEQUENCE</scope>
</reference>